<reference evidence="1 2" key="1">
    <citation type="submission" date="2020-08" db="EMBL/GenBank/DDBJ databases">
        <authorList>
            <person name="Ramaprasad A."/>
        </authorList>
    </citation>
    <scope>NUCLEOTIDE SEQUENCE [LARGE SCALE GENOMIC DNA]</scope>
</reference>
<accession>A0A6V7T1S6</accession>
<dbReference type="Proteomes" id="UP000515550">
    <property type="component" value="Chromosome PVBDA_14"/>
</dbReference>
<evidence type="ECO:0000313" key="1">
    <source>
        <dbReference type="EMBL" id="CAD2106377.1"/>
    </source>
</evidence>
<gene>
    <name evidence="1" type="ORF">PVBDA_1406770</name>
</gene>
<evidence type="ECO:0000313" key="2">
    <source>
        <dbReference type="Proteomes" id="UP000515550"/>
    </source>
</evidence>
<sequence>MIFRKKEENASFISRMKNLKNRIGKKILNFALFFFVAQFAYKMSSVTWGLNNSHRKLPPTEIKRISNETNNDVIQIQH</sequence>
<protein>
    <submittedName>
        <fullName evidence="1">Uncharacterized protein</fullName>
    </submittedName>
</protein>
<dbReference type="EMBL" id="LR865392">
    <property type="protein sequence ID" value="CAD2106377.1"/>
    <property type="molecule type" value="Genomic_DNA"/>
</dbReference>
<organism evidence="1 2">
    <name type="scientific">Plasmodium vinckei brucechwatti</name>
    <dbReference type="NCBI Taxonomy" id="119398"/>
    <lineage>
        <taxon>Eukaryota</taxon>
        <taxon>Sar</taxon>
        <taxon>Alveolata</taxon>
        <taxon>Apicomplexa</taxon>
        <taxon>Aconoidasida</taxon>
        <taxon>Haemosporida</taxon>
        <taxon>Plasmodiidae</taxon>
        <taxon>Plasmodium</taxon>
        <taxon>Plasmodium (Vinckeia)</taxon>
    </lineage>
</organism>
<name>A0A6V7T1S6_PLAVN</name>
<proteinExistence type="predicted"/>
<dbReference type="VEuPathDB" id="PlasmoDB:PVBDA_1406770"/>
<dbReference type="AlphaFoldDB" id="A0A6V7T1S6"/>